<dbReference type="Proteomes" id="UP000094626">
    <property type="component" value="Plasmid pSA1"/>
</dbReference>
<evidence type="ECO:0000313" key="3">
    <source>
        <dbReference type="EMBL" id="AOR79372.1"/>
    </source>
</evidence>
<keyword evidence="4" id="KW-1185">Reference proteome</keyword>
<feature type="domain" description="Spore coat protein U/FanG" evidence="2">
    <location>
        <begin position="200"/>
        <end position="340"/>
    </location>
</feature>
<evidence type="ECO:0000259" key="2">
    <source>
        <dbReference type="Pfam" id="PF05229"/>
    </source>
</evidence>
<dbReference type="OrthoDB" id="8901110at2"/>
<keyword evidence="1" id="KW-0732">Signal</keyword>
<accession>A0A1D8AB73</accession>
<geneLocation type="plasmid" evidence="3 4">
    <name>pSA1</name>
</geneLocation>
<dbReference type="SMART" id="SM00972">
    <property type="entry name" value="SCPU"/>
    <property type="match status" value="2"/>
</dbReference>
<evidence type="ECO:0000313" key="4">
    <source>
        <dbReference type="Proteomes" id="UP000094626"/>
    </source>
</evidence>
<feature type="domain" description="Spore coat protein U/FanG" evidence="2">
    <location>
        <begin position="25"/>
        <end position="158"/>
    </location>
</feature>
<dbReference type="Pfam" id="PF05229">
    <property type="entry name" value="SCPU"/>
    <property type="match status" value="2"/>
</dbReference>
<sequence>MPMTRRRPALIALLLLCGLLFGGGTVQAQTYGNCTVAPSTITIGETGSFNVASQVQSGSGASGFSCASLLVVATTSYIKVGVDASTFLLTRVGGTQTIPFTLSSTSGGAALGIGSEVDMSTTALLGLFSGPSNSIPLYVRTTPTSALPAGTYTGTVTLRWYFSVCTIGALNGCIGTSNSPGATRSGLLGPLTSWGTGAPVTVTVTLNVLPDCQITAPDLAFGTAPLVGSFNPVTRTISVRCSFGSTYTVGLGNGQNFSGTRRMRQGTTSSYLNYEIYRGNSVSAGRWGSAIAGERRSSAAADTNPGIYDSSTLQGFTYRAVIDPAQTTPAAGTYADVIIVDIAF</sequence>
<reference evidence="4" key="1">
    <citation type="journal article" date="2017" name="J. Biotechnol.">
        <title>Complete genome sequence of Novosphingobium resinovorum SA1, a versatile xenobiotic-degrading bacterium capable of utilizing sulfanilic acid.</title>
        <authorList>
            <person name="Hegedus B."/>
            <person name="Kos P.B."/>
            <person name="Balint B."/>
            <person name="Maroti G."/>
            <person name="Gan H.M."/>
            <person name="Perei K."/>
            <person name="Rakhely G."/>
        </authorList>
    </citation>
    <scope>NUCLEOTIDE SEQUENCE [LARGE SCALE GENOMIC DNA]</scope>
    <source>
        <strain evidence="4">SA1</strain>
    </source>
</reference>
<evidence type="ECO:0000256" key="1">
    <source>
        <dbReference type="SAM" id="SignalP"/>
    </source>
</evidence>
<dbReference type="InterPro" id="IPR053167">
    <property type="entry name" value="Spore_coat_component"/>
</dbReference>
<feature type="chain" id="PRO_5009104858" description="Spore coat protein U/FanG domain-containing protein" evidence="1">
    <location>
        <begin position="29"/>
        <end position="344"/>
    </location>
</feature>
<organism evidence="3 4">
    <name type="scientific">Novosphingobium resinovorum</name>
    <dbReference type="NCBI Taxonomy" id="158500"/>
    <lineage>
        <taxon>Bacteria</taxon>
        <taxon>Pseudomonadati</taxon>
        <taxon>Pseudomonadota</taxon>
        <taxon>Alphaproteobacteria</taxon>
        <taxon>Sphingomonadales</taxon>
        <taxon>Sphingomonadaceae</taxon>
        <taxon>Novosphingobium</taxon>
    </lineage>
</organism>
<name>A0A1D8AB73_9SPHN</name>
<dbReference type="EMBL" id="CP017076">
    <property type="protein sequence ID" value="AOR79372.1"/>
    <property type="molecule type" value="Genomic_DNA"/>
</dbReference>
<protein>
    <recommendedName>
        <fullName evidence="2">Spore coat protein U/FanG domain-containing protein</fullName>
    </recommendedName>
</protein>
<keyword evidence="3" id="KW-0614">Plasmid</keyword>
<feature type="signal peptide" evidence="1">
    <location>
        <begin position="1"/>
        <end position="28"/>
    </location>
</feature>
<gene>
    <name evidence="3" type="ORF">BES08_21250</name>
</gene>
<dbReference type="PANTHER" id="PTHR37089:SF1">
    <property type="entry name" value="MEMBRANE PROTEIN"/>
    <property type="match status" value="1"/>
</dbReference>
<proteinExistence type="predicted"/>
<dbReference type="InterPro" id="IPR007893">
    <property type="entry name" value="Spore_coat_U/FanG"/>
</dbReference>
<dbReference type="AlphaFoldDB" id="A0A1D8AB73"/>
<dbReference type="PANTHER" id="PTHR37089">
    <property type="entry name" value="PROTEIN U-RELATED"/>
    <property type="match status" value="1"/>
</dbReference>
<dbReference type="RefSeq" id="WP_069709439.1">
    <property type="nucleotide sequence ID" value="NZ_CP017076.1"/>
</dbReference>
<dbReference type="KEGG" id="nre:BES08_21250"/>